<dbReference type="Gene3D" id="3.40.190.10">
    <property type="entry name" value="Periplasmic binding protein-like II"/>
    <property type="match status" value="2"/>
</dbReference>
<dbReference type="AlphaFoldDB" id="A0A846Y611"/>
<sequence>MNLAAASTRSRSVRIPTVATAGSVTNLQMLELGTIDAALVLGDAAVALGTRGSAIGRLYETYIHLAGRRDSRFRHIGDLRGARAISGLQARAVHSPPTASSGPRASQSAIDITMTHHKLSAAIRALRSGTVDVVV</sequence>
<evidence type="ECO:0000313" key="2">
    <source>
        <dbReference type="Proteomes" id="UP000570678"/>
    </source>
</evidence>
<name>A0A846Y611_9NOCA</name>
<organism evidence="1 2">
    <name type="scientific">Nocardia flavorosea</name>
    <dbReference type="NCBI Taxonomy" id="53429"/>
    <lineage>
        <taxon>Bacteria</taxon>
        <taxon>Bacillati</taxon>
        <taxon>Actinomycetota</taxon>
        <taxon>Actinomycetes</taxon>
        <taxon>Mycobacteriales</taxon>
        <taxon>Nocardiaceae</taxon>
        <taxon>Nocardia</taxon>
    </lineage>
</organism>
<protein>
    <submittedName>
        <fullName evidence="1">Uncharacterized protein</fullName>
    </submittedName>
</protein>
<comment type="caution">
    <text evidence="1">The sequence shown here is derived from an EMBL/GenBank/DDBJ whole genome shotgun (WGS) entry which is preliminary data.</text>
</comment>
<proteinExistence type="predicted"/>
<gene>
    <name evidence="1" type="ORF">HGA15_02195</name>
</gene>
<dbReference type="EMBL" id="JAAXOT010000001">
    <property type="protein sequence ID" value="NKY54986.1"/>
    <property type="molecule type" value="Genomic_DNA"/>
</dbReference>
<reference evidence="1 2" key="1">
    <citation type="submission" date="2020-04" db="EMBL/GenBank/DDBJ databases">
        <title>MicrobeNet Type strains.</title>
        <authorList>
            <person name="Nicholson A.C."/>
        </authorList>
    </citation>
    <scope>NUCLEOTIDE SEQUENCE [LARGE SCALE GENOMIC DNA]</scope>
    <source>
        <strain evidence="1 2">JCM 3332</strain>
    </source>
</reference>
<dbReference type="Proteomes" id="UP000570678">
    <property type="component" value="Unassembled WGS sequence"/>
</dbReference>
<evidence type="ECO:0000313" key="1">
    <source>
        <dbReference type="EMBL" id="NKY54986.1"/>
    </source>
</evidence>
<keyword evidence="2" id="KW-1185">Reference proteome</keyword>
<accession>A0A846Y611</accession>
<dbReference type="SUPFAM" id="SSF53850">
    <property type="entry name" value="Periplasmic binding protein-like II"/>
    <property type="match status" value="1"/>
</dbReference>